<gene>
    <name evidence="11" type="ORF">CLODIP_2_CD04078</name>
</gene>
<sequence>MTGLVLRAGRALVSRVNPSTVYCDNGVSIHFLPEQQVSFGDMSGHITDIEKPHDELQYLNQLRNIIEKGSKKRDRTGVGTLSVFGTQARYSLRDGTFPLLTTKKVFWRGVAEELLWFIKGSTNAKELSDKGVRIWDKNGSKEFLEAQGLCHREEGDLGPVYGFQWRHFGAEYQDMHSNYKGRGVDQLKQVIETLKTNPNDRRILLSAWNPLDLPKMALPPCHCLVQFYVSEEKYLSCQLYQRSADMGLGVPFNIASYALFTYMIAHVTGFEPYEFVHTLGDAHVYLNHVEALKEQIQRTPRPFPKFRFKRQVAEIEDFKIEDFEITGYNPHEKITLDMAV</sequence>
<evidence type="ECO:0000259" key="10">
    <source>
        <dbReference type="Pfam" id="PF00303"/>
    </source>
</evidence>
<dbReference type="HAMAP" id="MF_00008">
    <property type="entry name" value="Thymidy_synth_bact"/>
    <property type="match status" value="1"/>
</dbReference>
<evidence type="ECO:0000313" key="12">
    <source>
        <dbReference type="Proteomes" id="UP000494165"/>
    </source>
</evidence>
<dbReference type="InterPro" id="IPR020940">
    <property type="entry name" value="Thymidylate_synthase_AS"/>
</dbReference>
<keyword evidence="7" id="KW-0545">Nucleotide biosynthesis</keyword>
<evidence type="ECO:0000256" key="5">
    <source>
        <dbReference type="ARBA" id="ARBA00022603"/>
    </source>
</evidence>
<organism evidence="11 12">
    <name type="scientific">Cloeon dipterum</name>
    <dbReference type="NCBI Taxonomy" id="197152"/>
    <lineage>
        <taxon>Eukaryota</taxon>
        <taxon>Metazoa</taxon>
        <taxon>Ecdysozoa</taxon>
        <taxon>Arthropoda</taxon>
        <taxon>Hexapoda</taxon>
        <taxon>Insecta</taxon>
        <taxon>Pterygota</taxon>
        <taxon>Palaeoptera</taxon>
        <taxon>Ephemeroptera</taxon>
        <taxon>Pisciforma</taxon>
        <taxon>Baetidae</taxon>
        <taxon>Cloeon</taxon>
    </lineage>
</organism>
<dbReference type="GO" id="GO:0005739">
    <property type="term" value="C:mitochondrion"/>
    <property type="evidence" value="ECO:0007669"/>
    <property type="project" value="TreeGrafter"/>
</dbReference>
<evidence type="ECO:0000256" key="2">
    <source>
        <dbReference type="ARBA" id="ARBA00009972"/>
    </source>
</evidence>
<comment type="caution">
    <text evidence="11">The sequence shown here is derived from an EMBL/GenBank/DDBJ whole genome shotgun (WGS) entry which is preliminary data.</text>
</comment>
<dbReference type="PROSITE" id="PS00091">
    <property type="entry name" value="THYMIDYLATE_SYNTHASE"/>
    <property type="match status" value="1"/>
</dbReference>
<dbReference type="GO" id="GO:0004799">
    <property type="term" value="F:thymidylate synthase activity"/>
    <property type="evidence" value="ECO:0007669"/>
    <property type="project" value="UniProtKB-EC"/>
</dbReference>
<dbReference type="FunFam" id="3.30.572.10:FF:000002">
    <property type="entry name" value="Possible thymidylate synthase"/>
    <property type="match status" value="1"/>
</dbReference>
<dbReference type="GO" id="GO:0006231">
    <property type="term" value="P:dTMP biosynthetic process"/>
    <property type="evidence" value="ECO:0007669"/>
    <property type="project" value="InterPro"/>
</dbReference>
<evidence type="ECO:0000256" key="3">
    <source>
        <dbReference type="ARBA" id="ARBA00011947"/>
    </source>
</evidence>
<dbReference type="PANTHER" id="PTHR11548:SF2">
    <property type="entry name" value="THYMIDYLATE SYNTHASE"/>
    <property type="match status" value="1"/>
</dbReference>
<reference evidence="11 12" key="1">
    <citation type="submission" date="2020-04" db="EMBL/GenBank/DDBJ databases">
        <authorList>
            <person name="Alioto T."/>
            <person name="Alioto T."/>
            <person name="Gomez Garrido J."/>
        </authorList>
    </citation>
    <scope>NUCLEOTIDE SEQUENCE [LARGE SCALE GENOMIC DNA]</scope>
</reference>
<comment type="pathway">
    <text evidence="1">Pyrimidine metabolism; dTTP biosynthesis.</text>
</comment>
<name>A0A8S1CJR3_9INSE</name>
<feature type="active site" evidence="9">
    <location>
        <position position="221"/>
    </location>
</feature>
<dbReference type="InterPro" id="IPR000398">
    <property type="entry name" value="Thymidylate_synthase"/>
</dbReference>
<dbReference type="SUPFAM" id="SSF55831">
    <property type="entry name" value="Thymidylate synthase/dCMP hydroxymethylase"/>
    <property type="match status" value="1"/>
</dbReference>
<dbReference type="GO" id="GO:0005829">
    <property type="term" value="C:cytosol"/>
    <property type="evidence" value="ECO:0007669"/>
    <property type="project" value="TreeGrafter"/>
</dbReference>
<evidence type="ECO:0000256" key="9">
    <source>
        <dbReference type="PROSITE-ProRule" id="PRU10016"/>
    </source>
</evidence>
<protein>
    <recommendedName>
        <fullName evidence="4">Thymidylate synthase</fullName>
        <ecNumber evidence="3">2.1.1.45</ecNumber>
    </recommendedName>
</protein>
<dbReference type="Pfam" id="PF00303">
    <property type="entry name" value="Thymidylat_synt"/>
    <property type="match status" value="1"/>
</dbReference>
<feature type="domain" description="Thymidylate synthase/dCMP hydroxymethylase" evidence="10">
    <location>
        <begin position="57"/>
        <end position="340"/>
    </location>
</feature>
<evidence type="ECO:0000256" key="4">
    <source>
        <dbReference type="ARBA" id="ARBA00015931"/>
    </source>
</evidence>
<dbReference type="InterPro" id="IPR036926">
    <property type="entry name" value="Thymidate_synth/dCMP_Mease_sf"/>
</dbReference>
<dbReference type="EC" id="2.1.1.45" evidence="3"/>
<dbReference type="PRINTS" id="PR00108">
    <property type="entry name" value="THYMDSNTHASE"/>
</dbReference>
<accession>A0A8S1CJR3</accession>
<keyword evidence="6" id="KW-0808">Transferase</keyword>
<dbReference type="OrthoDB" id="766at2759"/>
<dbReference type="Gene3D" id="3.30.572.10">
    <property type="entry name" value="Thymidylate synthase/dCMP hydroxymethylase domain"/>
    <property type="match status" value="1"/>
</dbReference>
<dbReference type="InterPro" id="IPR045097">
    <property type="entry name" value="Thymidate_synth/dCMP_Mease"/>
</dbReference>
<evidence type="ECO:0000256" key="1">
    <source>
        <dbReference type="ARBA" id="ARBA00004992"/>
    </source>
</evidence>
<keyword evidence="12" id="KW-1185">Reference proteome</keyword>
<proteinExistence type="inferred from homology"/>
<keyword evidence="5" id="KW-0489">Methyltransferase</keyword>
<dbReference type="GO" id="GO:0032259">
    <property type="term" value="P:methylation"/>
    <property type="evidence" value="ECO:0007669"/>
    <property type="project" value="UniProtKB-KW"/>
</dbReference>
<dbReference type="NCBIfam" id="TIGR03284">
    <property type="entry name" value="thym_sym"/>
    <property type="match status" value="1"/>
</dbReference>
<evidence type="ECO:0000313" key="11">
    <source>
        <dbReference type="EMBL" id="CAB3367872.1"/>
    </source>
</evidence>
<evidence type="ECO:0000256" key="8">
    <source>
        <dbReference type="ARBA" id="ARBA00047344"/>
    </source>
</evidence>
<dbReference type="PANTHER" id="PTHR11548">
    <property type="entry name" value="THYMIDYLATE SYNTHASE 1"/>
    <property type="match status" value="1"/>
</dbReference>
<dbReference type="EMBL" id="CADEPI010000034">
    <property type="protein sequence ID" value="CAB3367872.1"/>
    <property type="molecule type" value="Genomic_DNA"/>
</dbReference>
<dbReference type="AlphaFoldDB" id="A0A8S1CJR3"/>
<dbReference type="NCBIfam" id="NF002497">
    <property type="entry name" value="PRK01827.1-3"/>
    <property type="match status" value="1"/>
</dbReference>
<evidence type="ECO:0000256" key="6">
    <source>
        <dbReference type="ARBA" id="ARBA00022679"/>
    </source>
</evidence>
<comment type="catalytic activity">
    <reaction evidence="8">
        <text>dUMP + (6R)-5,10-methylene-5,6,7,8-tetrahydrofolate = 7,8-dihydrofolate + dTMP</text>
        <dbReference type="Rhea" id="RHEA:12104"/>
        <dbReference type="ChEBI" id="CHEBI:15636"/>
        <dbReference type="ChEBI" id="CHEBI:57451"/>
        <dbReference type="ChEBI" id="CHEBI:63528"/>
        <dbReference type="ChEBI" id="CHEBI:246422"/>
        <dbReference type="EC" id="2.1.1.45"/>
    </reaction>
</comment>
<comment type="similarity">
    <text evidence="2">Belongs to the thymidylate synthase family.</text>
</comment>
<dbReference type="CDD" id="cd00351">
    <property type="entry name" value="TS_Pyrimidine_HMase"/>
    <property type="match status" value="1"/>
</dbReference>
<dbReference type="InterPro" id="IPR023451">
    <property type="entry name" value="Thymidate_synth/dCMP_Mease_dom"/>
</dbReference>
<dbReference type="Proteomes" id="UP000494165">
    <property type="component" value="Unassembled WGS sequence"/>
</dbReference>
<evidence type="ECO:0000256" key="7">
    <source>
        <dbReference type="ARBA" id="ARBA00022727"/>
    </source>
</evidence>